<dbReference type="Proteomes" id="UP000014803">
    <property type="component" value="Chromosome"/>
</dbReference>
<dbReference type="RefSeq" id="WP_020732534.1">
    <property type="nucleotide sequence ID" value="NC_021658.1"/>
</dbReference>
<evidence type="ECO:0000313" key="1">
    <source>
        <dbReference type="EMBL" id="AGP33499.1"/>
    </source>
</evidence>
<reference evidence="1 2" key="1">
    <citation type="journal article" date="2013" name="Sci. Rep.">
        <title>Extraordinary expansion of a Sorangium cellulosum genome from an alkaline milieu.</title>
        <authorList>
            <person name="Han K."/>
            <person name="Li Z.F."/>
            <person name="Peng R."/>
            <person name="Zhu L.P."/>
            <person name="Zhou T."/>
            <person name="Wang L.G."/>
            <person name="Li S.G."/>
            <person name="Zhang X.B."/>
            <person name="Hu W."/>
            <person name="Wu Z.H."/>
            <person name="Qin N."/>
            <person name="Li Y.Z."/>
        </authorList>
    </citation>
    <scope>NUCLEOTIDE SEQUENCE [LARGE SCALE GENOMIC DNA]</scope>
    <source>
        <strain evidence="1 2">So0157-2</strain>
    </source>
</reference>
<evidence type="ECO:0000313" key="2">
    <source>
        <dbReference type="Proteomes" id="UP000014803"/>
    </source>
</evidence>
<proteinExistence type="predicted"/>
<protein>
    <submittedName>
        <fullName evidence="1">Uncharacterized protein</fullName>
    </submittedName>
</protein>
<dbReference type="KEGG" id="scu:SCE1572_02630"/>
<dbReference type="HOGENOM" id="CLU_3122738_0_0_7"/>
<name>S4XLU2_SORCE</name>
<dbReference type="EMBL" id="CP003969">
    <property type="protein sequence ID" value="AGP33499.1"/>
    <property type="molecule type" value="Genomic_DNA"/>
</dbReference>
<dbReference type="AlphaFoldDB" id="S4XLU2"/>
<gene>
    <name evidence="1" type="ORF">SCE1572_02630</name>
</gene>
<accession>S4XLU2</accession>
<dbReference type="PATRIC" id="fig|1254432.3.peg.578"/>
<organism evidence="1 2">
    <name type="scientific">Sorangium cellulosum So0157-2</name>
    <dbReference type="NCBI Taxonomy" id="1254432"/>
    <lineage>
        <taxon>Bacteria</taxon>
        <taxon>Pseudomonadati</taxon>
        <taxon>Myxococcota</taxon>
        <taxon>Polyangia</taxon>
        <taxon>Polyangiales</taxon>
        <taxon>Polyangiaceae</taxon>
        <taxon>Sorangium</taxon>
    </lineage>
</organism>
<sequence>MHFTFPLFERRTTNVEGVTLGLGPSTRSRASLSQAPAPLWLLRMSRDDAA</sequence>
<dbReference type="STRING" id="1254432.SCE1572_02630"/>